<accession>A0AAV2CVH8</accession>
<dbReference type="AlphaFoldDB" id="A0AAV2CVH8"/>
<name>A0AAV2CVH8_9ROSI</name>
<evidence type="ECO:0000313" key="2">
    <source>
        <dbReference type="Proteomes" id="UP001497516"/>
    </source>
</evidence>
<evidence type="ECO:0008006" key="3">
    <source>
        <dbReference type="Google" id="ProtNLM"/>
    </source>
</evidence>
<dbReference type="Proteomes" id="UP001497516">
    <property type="component" value="Chromosome 10"/>
</dbReference>
<reference evidence="1 2" key="1">
    <citation type="submission" date="2024-04" db="EMBL/GenBank/DDBJ databases">
        <authorList>
            <person name="Fracassetti M."/>
        </authorList>
    </citation>
    <scope>NUCLEOTIDE SEQUENCE [LARGE SCALE GENOMIC DNA]</scope>
</reference>
<gene>
    <name evidence="1" type="ORF">LTRI10_LOCUS7307</name>
</gene>
<protein>
    <recommendedName>
        <fullName evidence="3">Peptidase S54 rhomboid domain-containing protein</fullName>
    </recommendedName>
</protein>
<sequence>MGVGHGMLRKRLVFEILFMIWGSMTQVTKEISSLGPTSVWVQHAFVNVWIGHFAPNLGLILIRRLWSNTLRTRDRIIVPFFSLINRILGVVSPVLV</sequence>
<organism evidence="1 2">
    <name type="scientific">Linum trigynum</name>
    <dbReference type="NCBI Taxonomy" id="586398"/>
    <lineage>
        <taxon>Eukaryota</taxon>
        <taxon>Viridiplantae</taxon>
        <taxon>Streptophyta</taxon>
        <taxon>Embryophyta</taxon>
        <taxon>Tracheophyta</taxon>
        <taxon>Spermatophyta</taxon>
        <taxon>Magnoliopsida</taxon>
        <taxon>eudicotyledons</taxon>
        <taxon>Gunneridae</taxon>
        <taxon>Pentapetalae</taxon>
        <taxon>rosids</taxon>
        <taxon>fabids</taxon>
        <taxon>Malpighiales</taxon>
        <taxon>Linaceae</taxon>
        <taxon>Linum</taxon>
    </lineage>
</organism>
<dbReference type="EMBL" id="OZ034814">
    <property type="protein sequence ID" value="CAL1359840.1"/>
    <property type="molecule type" value="Genomic_DNA"/>
</dbReference>
<proteinExistence type="predicted"/>
<keyword evidence="2" id="KW-1185">Reference proteome</keyword>
<evidence type="ECO:0000313" key="1">
    <source>
        <dbReference type="EMBL" id="CAL1359840.1"/>
    </source>
</evidence>